<dbReference type="Proteomes" id="UP000351155">
    <property type="component" value="Unassembled WGS sequence"/>
</dbReference>
<dbReference type="EMBL" id="CAADIW010000031">
    <property type="protein sequence ID" value="VFS36695.1"/>
    <property type="molecule type" value="Genomic_DNA"/>
</dbReference>
<sequence>MTNNRLVNSAPFTVRSSIGGMADGLSSRITKRACFTSSGAASINSQPHRLLQ</sequence>
<evidence type="ECO:0000313" key="1">
    <source>
        <dbReference type="EMBL" id="VFS36695.1"/>
    </source>
</evidence>
<gene>
    <name evidence="1" type="ORF">NCTC12126_03600</name>
</gene>
<accession>A0A484YN86</accession>
<name>A0A484YN86_9ENTR</name>
<proteinExistence type="predicted"/>
<dbReference type="AlphaFoldDB" id="A0A484YN86"/>
<organism evidence="1 2">
    <name type="scientific">Enterobacter cancerogenus</name>
    <dbReference type="NCBI Taxonomy" id="69218"/>
    <lineage>
        <taxon>Bacteria</taxon>
        <taxon>Pseudomonadati</taxon>
        <taxon>Pseudomonadota</taxon>
        <taxon>Gammaproteobacteria</taxon>
        <taxon>Enterobacterales</taxon>
        <taxon>Enterobacteriaceae</taxon>
        <taxon>Enterobacter</taxon>
        <taxon>Enterobacter cloacae complex</taxon>
    </lineage>
</organism>
<evidence type="ECO:0000313" key="2">
    <source>
        <dbReference type="Proteomes" id="UP000351155"/>
    </source>
</evidence>
<protein>
    <submittedName>
        <fullName evidence="1">Uncharacterized protein</fullName>
    </submittedName>
</protein>
<reference evidence="1 2" key="1">
    <citation type="submission" date="2019-03" db="EMBL/GenBank/DDBJ databases">
        <authorList>
            <consortium name="Pathogen Informatics"/>
        </authorList>
    </citation>
    <scope>NUCLEOTIDE SEQUENCE [LARGE SCALE GENOMIC DNA]</scope>
    <source>
        <strain evidence="1 2">NCTC12126</strain>
    </source>
</reference>